<feature type="transmembrane region" description="Helical" evidence="2">
    <location>
        <begin position="140"/>
        <end position="173"/>
    </location>
</feature>
<evidence type="ECO:0000256" key="1">
    <source>
        <dbReference type="SAM" id="MobiDB-lite"/>
    </source>
</evidence>
<evidence type="ECO:0000313" key="3">
    <source>
        <dbReference type="EMBL" id="GIF77007.1"/>
    </source>
</evidence>
<feature type="transmembrane region" description="Helical" evidence="2">
    <location>
        <begin position="185"/>
        <end position="207"/>
    </location>
</feature>
<evidence type="ECO:0000256" key="2">
    <source>
        <dbReference type="SAM" id="Phobius"/>
    </source>
</evidence>
<feature type="transmembrane region" description="Helical" evidence="2">
    <location>
        <begin position="105"/>
        <end position="128"/>
    </location>
</feature>
<organism evidence="3 4">
    <name type="scientific">Asanoa siamensis</name>
    <dbReference type="NCBI Taxonomy" id="926357"/>
    <lineage>
        <taxon>Bacteria</taxon>
        <taxon>Bacillati</taxon>
        <taxon>Actinomycetota</taxon>
        <taxon>Actinomycetes</taxon>
        <taxon>Micromonosporales</taxon>
        <taxon>Micromonosporaceae</taxon>
        <taxon>Asanoa</taxon>
    </lineage>
</organism>
<feature type="transmembrane region" description="Helical" evidence="2">
    <location>
        <begin position="266"/>
        <end position="286"/>
    </location>
</feature>
<feature type="transmembrane region" description="Helical" evidence="2">
    <location>
        <begin position="213"/>
        <end position="232"/>
    </location>
</feature>
<sequence>MSERTGALGTEPDSPPAENDAVTVAETTAVAEVEAPAEAAKVADKPAVVGQRKPVDSEPADEAASDPADAGSEPVEGAVASEDEAAGDESPVRISTRPTTRTTGLVPAPGAGLLALLALAWFGTTLWVLQREISTSVTDAVAIASAAISLPTVVSASLVAGAASALVAVNLIARASWTPAASTRWAGALVTSIAVGLLGALGVIVGYDGPGSRVLAATIAAASVVGGALAGLRPSSVAAAVLSGALAVFAVQFVLNYLGAGVVSGASTLAAALAGLIAGLVPFFYLRRVTKRETTEGGPLRWPFYMVTGAGVGLLLLVTEVVTRVGGAQVLDAVASLSEFDRAFRAHVDADRLTYTLIVFFVGALATTIAFGRTLPSKKRVQL</sequence>
<accession>A0ABQ4D0E6</accession>
<feature type="transmembrane region" description="Helical" evidence="2">
    <location>
        <begin position="239"/>
        <end position="260"/>
    </location>
</feature>
<dbReference type="Proteomes" id="UP000604117">
    <property type="component" value="Unassembled WGS sequence"/>
</dbReference>
<reference evidence="3 4" key="1">
    <citation type="submission" date="2021-01" db="EMBL/GenBank/DDBJ databases">
        <title>Whole genome shotgun sequence of Asanoa siamensis NBRC 107932.</title>
        <authorList>
            <person name="Komaki H."/>
            <person name="Tamura T."/>
        </authorList>
    </citation>
    <scope>NUCLEOTIDE SEQUENCE [LARGE SCALE GENOMIC DNA]</scope>
    <source>
        <strain evidence="3 4">NBRC 107932</strain>
    </source>
</reference>
<keyword evidence="2" id="KW-0472">Membrane</keyword>
<evidence type="ECO:0000313" key="4">
    <source>
        <dbReference type="Proteomes" id="UP000604117"/>
    </source>
</evidence>
<feature type="compositionally biased region" description="Low complexity" evidence="1">
    <location>
        <begin position="65"/>
        <end position="74"/>
    </location>
</feature>
<protein>
    <submittedName>
        <fullName evidence="3">Uncharacterized protein</fullName>
    </submittedName>
</protein>
<proteinExistence type="predicted"/>
<feature type="region of interest" description="Disordered" evidence="1">
    <location>
        <begin position="1"/>
        <end position="103"/>
    </location>
</feature>
<keyword evidence="2" id="KW-1133">Transmembrane helix</keyword>
<feature type="compositionally biased region" description="Low complexity" evidence="1">
    <location>
        <begin position="17"/>
        <end position="49"/>
    </location>
</feature>
<keyword evidence="4" id="KW-1185">Reference proteome</keyword>
<name>A0ABQ4D0E6_9ACTN</name>
<comment type="caution">
    <text evidence="3">The sequence shown here is derived from an EMBL/GenBank/DDBJ whole genome shotgun (WGS) entry which is preliminary data.</text>
</comment>
<dbReference type="EMBL" id="BONE01000076">
    <property type="protein sequence ID" value="GIF77007.1"/>
    <property type="molecule type" value="Genomic_DNA"/>
</dbReference>
<keyword evidence="2" id="KW-0812">Transmembrane</keyword>
<feature type="transmembrane region" description="Helical" evidence="2">
    <location>
        <begin position="353"/>
        <end position="372"/>
    </location>
</feature>
<dbReference type="RefSeq" id="WP_203717870.1">
    <property type="nucleotide sequence ID" value="NZ_BONE01000076.1"/>
</dbReference>
<gene>
    <name evidence="3" type="ORF">Asi02nite_65250</name>
</gene>
<feature type="transmembrane region" description="Helical" evidence="2">
    <location>
        <begin position="298"/>
        <end position="318"/>
    </location>
</feature>